<gene>
    <name evidence="2" type="ORF">EVAR_97967_1</name>
</gene>
<dbReference type="AlphaFoldDB" id="A0A4C1XEL9"/>
<evidence type="ECO:0000256" key="1">
    <source>
        <dbReference type="SAM" id="MobiDB-lite"/>
    </source>
</evidence>
<evidence type="ECO:0000313" key="2">
    <source>
        <dbReference type="EMBL" id="GBP61878.1"/>
    </source>
</evidence>
<keyword evidence="3" id="KW-1185">Reference proteome</keyword>
<dbReference type="EMBL" id="BGZK01000825">
    <property type="protein sequence ID" value="GBP61878.1"/>
    <property type="molecule type" value="Genomic_DNA"/>
</dbReference>
<organism evidence="2 3">
    <name type="scientific">Eumeta variegata</name>
    <name type="common">Bagworm moth</name>
    <name type="synonym">Eumeta japonica</name>
    <dbReference type="NCBI Taxonomy" id="151549"/>
    <lineage>
        <taxon>Eukaryota</taxon>
        <taxon>Metazoa</taxon>
        <taxon>Ecdysozoa</taxon>
        <taxon>Arthropoda</taxon>
        <taxon>Hexapoda</taxon>
        <taxon>Insecta</taxon>
        <taxon>Pterygota</taxon>
        <taxon>Neoptera</taxon>
        <taxon>Endopterygota</taxon>
        <taxon>Lepidoptera</taxon>
        <taxon>Glossata</taxon>
        <taxon>Ditrysia</taxon>
        <taxon>Tineoidea</taxon>
        <taxon>Psychidae</taxon>
        <taxon>Oiketicinae</taxon>
        <taxon>Eumeta</taxon>
    </lineage>
</organism>
<feature type="region of interest" description="Disordered" evidence="1">
    <location>
        <begin position="88"/>
        <end position="115"/>
    </location>
</feature>
<comment type="caution">
    <text evidence="2">The sequence shown here is derived from an EMBL/GenBank/DDBJ whole genome shotgun (WGS) entry which is preliminary data.</text>
</comment>
<sequence>MVKYDYAARCVPRLRAQWRLNSGRVLCRHQNCLSLAALTEMSQSNIGQPKNRVIQSINGANNAPISFSQEAISLGGYSELLQHDERALSPANGRRRDQQTVPAGRAAGGRRGARHVSRVRDMIYKHETTEVTLRAHSPSTNCNSPIVAMRPHAKRSKIALVLITPHGDKEAITHYADGGISI</sequence>
<name>A0A4C1XEL9_EUMVA</name>
<accession>A0A4C1XEL9</accession>
<reference evidence="2 3" key="1">
    <citation type="journal article" date="2019" name="Commun. Biol.">
        <title>The bagworm genome reveals a unique fibroin gene that provides high tensile strength.</title>
        <authorList>
            <person name="Kono N."/>
            <person name="Nakamura H."/>
            <person name="Ohtoshi R."/>
            <person name="Tomita M."/>
            <person name="Numata K."/>
            <person name="Arakawa K."/>
        </authorList>
    </citation>
    <scope>NUCLEOTIDE SEQUENCE [LARGE SCALE GENOMIC DNA]</scope>
</reference>
<proteinExistence type="predicted"/>
<dbReference type="Proteomes" id="UP000299102">
    <property type="component" value="Unassembled WGS sequence"/>
</dbReference>
<protein>
    <submittedName>
        <fullName evidence="2">Uncharacterized protein</fullName>
    </submittedName>
</protein>
<evidence type="ECO:0000313" key="3">
    <source>
        <dbReference type="Proteomes" id="UP000299102"/>
    </source>
</evidence>